<evidence type="ECO:0000256" key="3">
    <source>
        <dbReference type="PROSITE-ProRule" id="PRU01248"/>
    </source>
</evidence>
<dbReference type="Proteomes" id="UP000669887">
    <property type="component" value="Unassembled WGS sequence"/>
</dbReference>
<dbReference type="InterPro" id="IPR010998">
    <property type="entry name" value="Integrase_recombinase_N"/>
</dbReference>
<comment type="caution">
    <text evidence="7">The sequence shown here is derived from an EMBL/GenBank/DDBJ whole genome shotgun (WGS) entry which is preliminary data.</text>
</comment>
<dbReference type="InterPro" id="IPR044068">
    <property type="entry name" value="CB"/>
</dbReference>
<dbReference type="EMBL" id="JAGFVQ010000011">
    <property type="protein sequence ID" value="MBO4140142.1"/>
    <property type="molecule type" value="Genomic_DNA"/>
</dbReference>
<dbReference type="GO" id="GO:0003677">
    <property type="term" value="F:DNA binding"/>
    <property type="evidence" value="ECO:0007669"/>
    <property type="project" value="UniProtKB-UniRule"/>
</dbReference>
<evidence type="ECO:0000259" key="6">
    <source>
        <dbReference type="PROSITE" id="PS51900"/>
    </source>
</evidence>
<dbReference type="CDD" id="cd01189">
    <property type="entry name" value="INT_ICEBs1_C_like"/>
    <property type="match status" value="1"/>
</dbReference>
<evidence type="ECO:0000256" key="2">
    <source>
        <dbReference type="ARBA" id="ARBA00023172"/>
    </source>
</evidence>
<dbReference type="Pfam" id="PF00589">
    <property type="entry name" value="Phage_integrase"/>
    <property type="match status" value="1"/>
</dbReference>
<organism evidence="7 8">
    <name type="scientific">Micromonospora tulbaghiae</name>
    <dbReference type="NCBI Taxonomy" id="479978"/>
    <lineage>
        <taxon>Bacteria</taxon>
        <taxon>Bacillati</taxon>
        <taxon>Actinomycetota</taxon>
        <taxon>Actinomycetes</taxon>
        <taxon>Micromonosporales</taxon>
        <taxon>Micromonosporaceae</taxon>
        <taxon>Micromonospora</taxon>
    </lineage>
</organism>
<accession>A0AAW4JMI5</accession>
<protein>
    <submittedName>
        <fullName evidence="7">Site-specific integrase</fullName>
    </submittedName>
</protein>
<proteinExistence type="predicted"/>
<evidence type="ECO:0000313" key="7">
    <source>
        <dbReference type="EMBL" id="MBO4140142.1"/>
    </source>
</evidence>
<dbReference type="PANTHER" id="PTHR30349">
    <property type="entry name" value="PHAGE INTEGRASE-RELATED"/>
    <property type="match status" value="1"/>
</dbReference>
<dbReference type="InterPro" id="IPR011010">
    <property type="entry name" value="DNA_brk_join_enz"/>
</dbReference>
<dbReference type="PANTHER" id="PTHR30349:SF91">
    <property type="entry name" value="INTA PROTEIN"/>
    <property type="match status" value="1"/>
</dbReference>
<name>A0AAW4JMI5_9ACTN</name>
<dbReference type="InterPro" id="IPR013762">
    <property type="entry name" value="Integrase-like_cat_sf"/>
</dbReference>
<dbReference type="Gene3D" id="1.10.150.130">
    <property type="match status" value="1"/>
</dbReference>
<dbReference type="GO" id="GO:0006310">
    <property type="term" value="P:DNA recombination"/>
    <property type="evidence" value="ECO:0007669"/>
    <property type="project" value="UniProtKB-KW"/>
</dbReference>
<dbReference type="PROSITE" id="PS51900">
    <property type="entry name" value="CB"/>
    <property type="match status" value="1"/>
</dbReference>
<reference evidence="7" key="1">
    <citation type="submission" date="2021-03" db="EMBL/GenBank/DDBJ databases">
        <title>X isolated from Micromonospora tulbaghiae.</title>
        <authorList>
            <person name="Stennett H.L."/>
        </authorList>
    </citation>
    <scope>NUCLEOTIDE SEQUENCE</scope>
    <source>
        <strain evidence="7">28M1-20</strain>
    </source>
</reference>
<dbReference type="SUPFAM" id="SSF56349">
    <property type="entry name" value="DNA breaking-rejoining enzymes"/>
    <property type="match status" value="1"/>
</dbReference>
<keyword evidence="2" id="KW-0233">DNA recombination</keyword>
<evidence type="ECO:0000256" key="4">
    <source>
        <dbReference type="SAM" id="MobiDB-lite"/>
    </source>
</evidence>
<sequence length="426" mass="47426">MRRSEPIKKITLRNGRTRYRFVIDVGHKPDGRRDQRTYTYDTLKEARDERAKILAELAKGTYVAATTKTLAEHLNEWLAGRRKLQKSTQSNYANALKPVIEQLGQVPLQKITKGQVDQLVTWMLESGRRVGVKGRPLAPATVTLALSVLAQSLDDAVKQGLVVRNVARLVDRPGTTAQKEMATWTAEEAAAFLAHVAEDRLYAAWCLSLYGLRRGEVLGLRWRDVDLEARTLTVRVTRIIINGEVVESTPKSERSRRTLPLDDTLAAALRRLKVRRAQEMAAAGRDYRSSCPTCRESHVFVDAVGEEVHPESYSDRFEVLVARAGLPRIRLHDTRHTCGTLMHLRGVPAAVISAWLGHANVAFTMKTYVHSQDEALRAAGGLLTAAYGTSEQKPTENGTTQQVVTRGADVRNGETPGRKTNQRPGR</sequence>
<dbReference type="InterPro" id="IPR002104">
    <property type="entry name" value="Integrase_catalytic"/>
</dbReference>
<dbReference type="GO" id="GO:0015074">
    <property type="term" value="P:DNA integration"/>
    <property type="evidence" value="ECO:0007669"/>
    <property type="project" value="InterPro"/>
</dbReference>
<feature type="domain" description="Tyr recombinase" evidence="5">
    <location>
        <begin position="179"/>
        <end position="381"/>
    </location>
</feature>
<dbReference type="RefSeq" id="WP_208576803.1">
    <property type="nucleotide sequence ID" value="NZ_JAGFVQ010000011.1"/>
</dbReference>
<feature type="compositionally biased region" description="Polar residues" evidence="4">
    <location>
        <begin position="389"/>
        <end position="404"/>
    </location>
</feature>
<keyword evidence="1 3" id="KW-0238">DNA-binding</keyword>
<dbReference type="PROSITE" id="PS51898">
    <property type="entry name" value="TYR_RECOMBINASE"/>
    <property type="match status" value="1"/>
</dbReference>
<evidence type="ECO:0000256" key="1">
    <source>
        <dbReference type="ARBA" id="ARBA00023125"/>
    </source>
</evidence>
<evidence type="ECO:0000313" key="8">
    <source>
        <dbReference type="Proteomes" id="UP000669887"/>
    </source>
</evidence>
<dbReference type="Gene3D" id="1.10.443.10">
    <property type="entry name" value="Intergrase catalytic core"/>
    <property type="match status" value="1"/>
</dbReference>
<gene>
    <name evidence="7" type="ORF">J5U46_08310</name>
</gene>
<feature type="domain" description="Core-binding (CB)" evidence="6">
    <location>
        <begin position="65"/>
        <end position="157"/>
    </location>
</feature>
<dbReference type="AlphaFoldDB" id="A0AAW4JMI5"/>
<evidence type="ECO:0000259" key="5">
    <source>
        <dbReference type="PROSITE" id="PS51898"/>
    </source>
</evidence>
<feature type="region of interest" description="Disordered" evidence="4">
    <location>
        <begin position="389"/>
        <end position="426"/>
    </location>
</feature>
<dbReference type="InterPro" id="IPR050090">
    <property type="entry name" value="Tyrosine_recombinase_XerCD"/>
</dbReference>